<dbReference type="Proteomes" id="UP000324595">
    <property type="component" value="Unassembled WGS sequence"/>
</dbReference>
<protein>
    <recommendedName>
        <fullName evidence="4">DUF883 domain-containing protein</fullName>
    </recommendedName>
</protein>
<organism evidence="2 3">
    <name type="scientific">Fodinibius salinus</name>
    <dbReference type="NCBI Taxonomy" id="860790"/>
    <lineage>
        <taxon>Bacteria</taxon>
        <taxon>Pseudomonadati</taxon>
        <taxon>Balneolota</taxon>
        <taxon>Balneolia</taxon>
        <taxon>Balneolales</taxon>
        <taxon>Balneolaceae</taxon>
        <taxon>Fodinibius</taxon>
    </lineage>
</organism>
<dbReference type="OrthoDB" id="1525099at2"/>
<comment type="caution">
    <text evidence="2">The sequence shown here is derived from an EMBL/GenBank/DDBJ whole genome shotgun (WGS) entry which is preliminary data.</text>
</comment>
<dbReference type="RefSeq" id="WP_148898180.1">
    <property type="nucleotide sequence ID" value="NZ_VNHY01000001.1"/>
</dbReference>
<gene>
    <name evidence="2" type="ORF">LX73_0820</name>
</gene>
<keyword evidence="1" id="KW-0175">Coiled coil</keyword>
<evidence type="ECO:0008006" key="4">
    <source>
        <dbReference type="Google" id="ProtNLM"/>
    </source>
</evidence>
<accession>A0A5D3YR79</accession>
<proteinExistence type="predicted"/>
<dbReference type="EMBL" id="VNHY01000001">
    <property type="protein sequence ID" value="TYP95513.1"/>
    <property type="molecule type" value="Genomic_DNA"/>
</dbReference>
<sequence>MNEEILDNLNDRLDEALDRGRRIVEDEELTEQVDELKGRVERMVRKHPVKSVAGGLLAGYMLGKLFSSED</sequence>
<evidence type="ECO:0000313" key="2">
    <source>
        <dbReference type="EMBL" id="TYP95513.1"/>
    </source>
</evidence>
<keyword evidence="3" id="KW-1185">Reference proteome</keyword>
<reference evidence="2 3" key="1">
    <citation type="submission" date="2019-07" db="EMBL/GenBank/DDBJ databases">
        <title>Genomic Encyclopedia of Archaeal and Bacterial Type Strains, Phase II (KMG-II): from individual species to whole genera.</title>
        <authorList>
            <person name="Goeker M."/>
        </authorList>
    </citation>
    <scope>NUCLEOTIDE SEQUENCE [LARGE SCALE GENOMIC DNA]</scope>
    <source>
        <strain evidence="2 3">DSM 21935</strain>
    </source>
</reference>
<dbReference type="AlphaFoldDB" id="A0A5D3YR79"/>
<evidence type="ECO:0000313" key="3">
    <source>
        <dbReference type="Proteomes" id="UP000324595"/>
    </source>
</evidence>
<feature type="coiled-coil region" evidence="1">
    <location>
        <begin position="6"/>
        <end position="46"/>
    </location>
</feature>
<name>A0A5D3YR79_9BACT</name>
<evidence type="ECO:0000256" key="1">
    <source>
        <dbReference type="SAM" id="Coils"/>
    </source>
</evidence>